<evidence type="ECO:0000256" key="4">
    <source>
        <dbReference type="ARBA" id="ARBA00023159"/>
    </source>
</evidence>
<evidence type="ECO:0000313" key="9">
    <source>
        <dbReference type="Proteomes" id="UP000019763"/>
    </source>
</evidence>
<dbReference type="GO" id="GO:0003712">
    <property type="term" value="F:transcription coregulator activity"/>
    <property type="evidence" value="ECO:0007669"/>
    <property type="project" value="InterPro"/>
</dbReference>
<dbReference type="OMA" id="HWATWRD"/>
<dbReference type="EMBL" id="AFNH02001011">
    <property type="protein sequence ID" value="EZG45749.1"/>
    <property type="molecule type" value="Genomic_DNA"/>
</dbReference>
<dbReference type="Proteomes" id="UP000019763">
    <property type="component" value="Unassembled WGS sequence"/>
</dbReference>
<evidence type="ECO:0000256" key="6">
    <source>
        <dbReference type="ARBA" id="ARBA00023242"/>
    </source>
</evidence>
<evidence type="ECO:0000256" key="1">
    <source>
        <dbReference type="ARBA" id="ARBA00004123"/>
    </source>
</evidence>
<evidence type="ECO:0000256" key="7">
    <source>
        <dbReference type="RuleBase" id="RU364129"/>
    </source>
</evidence>
<keyword evidence="5 7" id="KW-0804">Transcription</keyword>
<dbReference type="eggNOG" id="KOG4086">
    <property type="taxonomic scope" value="Eukaryota"/>
</dbReference>
<dbReference type="GO" id="GO:0016592">
    <property type="term" value="C:mediator complex"/>
    <property type="evidence" value="ECO:0007669"/>
    <property type="project" value="InterPro"/>
</dbReference>
<comment type="function">
    <text evidence="7">Component of the Mediator complex, a coactivator involved in the regulated transcription of nearly all RNA polymerase II-dependent genes. Mediator functions as a bridge to convey information from gene-specific regulatory proteins to the basal RNA polymerase II transcription machinery. Mediator is recruited to promoters by direct interactions with regulatory proteins and serves as a scaffold for the assembly of a functional preinitiation complex with RNA polymerase II and the general transcription factors.</text>
</comment>
<dbReference type="VEuPathDB" id="CryptoDB:GNI_136960"/>
<dbReference type="OrthoDB" id="10257739at2759"/>
<evidence type="ECO:0000313" key="8">
    <source>
        <dbReference type="EMBL" id="EZG45749.1"/>
    </source>
</evidence>
<dbReference type="Pfam" id="PF05669">
    <property type="entry name" value="Med31"/>
    <property type="match status" value="1"/>
</dbReference>
<evidence type="ECO:0000256" key="5">
    <source>
        <dbReference type="ARBA" id="ARBA00023163"/>
    </source>
</evidence>
<gene>
    <name evidence="8" type="ORF">GNI_136960</name>
</gene>
<dbReference type="AlphaFoldDB" id="A0A023B0Q9"/>
<proteinExistence type="inferred from homology"/>
<dbReference type="Gene3D" id="1.10.10.1340">
    <property type="entry name" value="Mediator of RNA polymerase II, submodule Med31 (Soh1)"/>
    <property type="match status" value="1"/>
</dbReference>
<dbReference type="GO" id="GO:0006355">
    <property type="term" value="P:regulation of DNA-templated transcription"/>
    <property type="evidence" value="ECO:0007669"/>
    <property type="project" value="InterPro"/>
</dbReference>
<keyword evidence="9" id="KW-1185">Reference proteome</keyword>
<comment type="subcellular location">
    <subcellularLocation>
        <location evidence="1 7">Nucleus</location>
    </subcellularLocation>
</comment>
<evidence type="ECO:0000256" key="2">
    <source>
        <dbReference type="ARBA" id="ARBA00006378"/>
    </source>
</evidence>
<reference evidence="8" key="1">
    <citation type="submission" date="2013-12" db="EMBL/GenBank/DDBJ databases">
        <authorList>
            <person name="Omoto C.K."/>
            <person name="Sibley D."/>
            <person name="Venepally P."/>
            <person name="Hadjithomas M."/>
            <person name="Karamycheva S."/>
            <person name="Brunk B."/>
            <person name="Roos D."/>
            <person name="Caler E."/>
            <person name="Lorenzi H."/>
        </authorList>
    </citation>
    <scope>NUCLEOTIDE SEQUENCE</scope>
</reference>
<comment type="similarity">
    <text evidence="2 7">Belongs to the Mediator complex subunit 31 family.</text>
</comment>
<keyword evidence="3 7" id="KW-0805">Transcription regulation</keyword>
<keyword evidence="4 7" id="KW-0010">Activator</keyword>
<dbReference type="GeneID" id="22914879"/>
<dbReference type="PANTHER" id="PTHR13186">
    <property type="entry name" value="MEDIATOR OF RNA POLYMERASE II TRANSCRIPTION SUBUNIT 31"/>
    <property type="match status" value="1"/>
</dbReference>
<protein>
    <recommendedName>
        <fullName evidence="7">Mediator of RNA polymerase II transcription subunit 31</fullName>
    </recommendedName>
</protein>
<keyword evidence="6 7" id="KW-0539">Nucleus</keyword>
<dbReference type="InterPro" id="IPR038089">
    <property type="entry name" value="Med31_sf"/>
</dbReference>
<comment type="subunit">
    <text evidence="7">Component of the Mediator complex.</text>
</comment>
<organism evidence="8 9">
    <name type="scientific">Gregarina niphandrodes</name>
    <name type="common">Septate eugregarine</name>
    <dbReference type="NCBI Taxonomy" id="110365"/>
    <lineage>
        <taxon>Eukaryota</taxon>
        <taxon>Sar</taxon>
        <taxon>Alveolata</taxon>
        <taxon>Apicomplexa</taxon>
        <taxon>Conoidasida</taxon>
        <taxon>Gregarinasina</taxon>
        <taxon>Eugregarinorida</taxon>
        <taxon>Gregarinidae</taxon>
        <taxon>Gregarina</taxon>
    </lineage>
</organism>
<dbReference type="RefSeq" id="XP_011132455.1">
    <property type="nucleotide sequence ID" value="XM_011134153.1"/>
</dbReference>
<comment type="caution">
    <text evidence="8">The sequence shown here is derived from an EMBL/GenBank/DDBJ whole genome shotgun (WGS) entry which is preliminary data.</text>
</comment>
<evidence type="ECO:0000256" key="3">
    <source>
        <dbReference type="ARBA" id="ARBA00023015"/>
    </source>
</evidence>
<dbReference type="InterPro" id="IPR008831">
    <property type="entry name" value="Mediator_Med31"/>
</dbReference>
<sequence length="120" mass="14479">MSNPFLQNDAPAISRHRFICELEFVQSLSNPDYLHWLAKEKYFEDPKFIQFLHYLQYWNDPEYACRLLFPQCLVILRSLIRSPQFRKNLADPDAAQILKKQQSCAWIYMDRTPEDFRQMS</sequence>
<name>A0A023B0Q9_GRENI</name>
<accession>A0A023B0Q9</accession>